<dbReference type="GO" id="GO:0003676">
    <property type="term" value="F:nucleic acid binding"/>
    <property type="evidence" value="ECO:0007669"/>
    <property type="project" value="InterPro"/>
</dbReference>
<feature type="region of interest" description="Disordered" evidence="2">
    <location>
        <begin position="209"/>
        <end position="304"/>
    </location>
</feature>
<name>A0AAD8TRX2_LOLMU</name>
<dbReference type="InterPro" id="IPR036875">
    <property type="entry name" value="Znf_CCHC_sf"/>
</dbReference>
<evidence type="ECO:0000256" key="2">
    <source>
        <dbReference type="SAM" id="MobiDB-lite"/>
    </source>
</evidence>
<dbReference type="EMBL" id="JAUUTY010000001">
    <property type="protein sequence ID" value="KAK1691882.1"/>
    <property type="molecule type" value="Genomic_DNA"/>
</dbReference>
<keyword evidence="1" id="KW-0479">Metal-binding</keyword>
<dbReference type="GO" id="GO:0008270">
    <property type="term" value="F:zinc ion binding"/>
    <property type="evidence" value="ECO:0007669"/>
    <property type="project" value="UniProtKB-KW"/>
</dbReference>
<dbReference type="SMART" id="SM00343">
    <property type="entry name" value="ZnF_C2HC"/>
    <property type="match status" value="3"/>
</dbReference>
<feature type="compositionally biased region" description="Low complexity" evidence="2">
    <location>
        <begin position="257"/>
        <end position="286"/>
    </location>
</feature>
<feature type="region of interest" description="Disordered" evidence="2">
    <location>
        <begin position="565"/>
        <end position="587"/>
    </location>
</feature>
<reference evidence="4" key="1">
    <citation type="submission" date="2023-07" db="EMBL/GenBank/DDBJ databases">
        <title>A chromosome-level genome assembly of Lolium multiflorum.</title>
        <authorList>
            <person name="Chen Y."/>
            <person name="Copetti D."/>
            <person name="Kolliker R."/>
            <person name="Studer B."/>
        </authorList>
    </citation>
    <scope>NUCLEOTIDE SEQUENCE</scope>
    <source>
        <strain evidence="4">02402/16</strain>
        <tissue evidence="4">Leaf</tissue>
    </source>
</reference>
<feature type="compositionally biased region" description="Acidic residues" evidence="2">
    <location>
        <begin position="577"/>
        <end position="587"/>
    </location>
</feature>
<evidence type="ECO:0000259" key="3">
    <source>
        <dbReference type="PROSITE" id="PS50158"/>
    </source>
</evidence>
<feature type="compositionally biased region" description="Polar residues" evidence="2">
    <location>
        <begin position="861"/>
        <end position="888"/>
    </location>
</feature>
<feature type="region of interest" description="Disordered" evidence="2">
    <location>
        <begin position="860"/>
        <end position="944"/>
    </location>
</feature>
<keyword evidence="1" id="KW-0863">Zinc-finger</keyword>
<dbReference type="AlphaFoldDB" id="A0AAD8TRX2"/>
<proteinExistence type="predicted"/>
<keyword evidence="5" id="KW-1185">Reference proteome</keyword>
<accession>A0AAD8TRX2</accession>
<dbReference type="InterPro" id="IPR005162">
    <property type="entry name" value="Retrotrans_gag_dom"/>
</dbReference>
<feature type="compositionally biased region" description="Acidic residues" evidence="2">
    <location>
        <begin position="16"/>
        <end position="37"/>
    </location>
</feature>
<dbReference type="PANTHER" id="PTHR33223">
    <property type="entry name" value="CCHC-TYPE DOMAIN-CONTAINING PROTEIN"/>
    <property type="match status" value="1"/>
</dbReference>
<feature type="region of interest" description="Disordered" evidence="2">
    <location>
        <begin position="608"/>
        <end position="642"/>
    </location>
</feature>
<keyword evidence="1" id="KW-0862">Zinc</keyword>
<dbReference type="PANTHER" id="PTHR33223:SF6">
    <property type="entry name" value="CCHC-TYPE DOMAIN-CONTAINING PROTEIN"/>
    <property type="match status" value="1"/>
</dbReference>
<comment type="caution">
    <text evidence="4">The sequence shown here is derived from an EMBL/GenBank/DDBJ whole genome shotgun (WGS) entry which is preliminary data.</text>
</comment>
<sequence length="995" mass="112008">MEEEGEDIQGGAAFMSDDDDFEEDENTDVEDYEFLEAGEDDFIPIDVDDDKTEEPLDADDWLETMENNLEVAGVEAAEKVLFATHYLAGPARAWWTSTRAMNAGQIMTWADFKLKFSKYHVPPGLIKKMTDEFRELKQGRMSVVEYRDKFLTLSRYAPDETDTTEKRKERFLNGLHDEMQTVLVNIPFADLEALVDSAIQMEGKLHQANENRKCRMMNQSGPSNNSRYRPSSSGGFTPRNNKPHVPLSRPSFQNWCGGHPRPGGHNNNNHHANNNNNFNRAPMRAPGNHNNNTAPRTGSNAVPVAPKDKSTITCYECGIVGHYSNECPKRLAKIAANTAAPAQQQRRVSTGKKFTPNNPNNHNGRLFHMSAFQKPRCCTGCSTELWRIIKEGFKPHDPNNLSRRDVVDDQLNATALHMIHVAMSPNDRAHIRTLKTAKEAWDKLDKIFLGNESIQSSRFDEVNNLADNFVMTEGEFTEEMYRCLVALSVQMCDLGATFVDDKWIKRKFYNALLPYEEVKLIAIRQNSNFRSMTSNEVLSEIIALDISKKNADDVVARAHNARKPNLALKAKEHEESGSDDDPIEWSPEDLQSNYHEYMALAAKNFWDGNKTRTSRPRNNSRFSPRDTSRSFSKGPRDGQKARTCYNCGDKSHFVADCPFERREDNGGRLVHKDKSKSFSKGFSKFSSKPPDTKASFNKKPRAFIIREEYSSDDGCDNDVKSSNKEDEGVAAITISTPSKSLFDSHNENLVPNNSHCLMEKVSSKMEYTCKSYQLGHGGNLMFEKDLKQLVEYLGRPYPEYALDETDTNEKRKERFLNGLHDEMQTVLVNIPFADLEALVDSAIQMEGKLHQANENRKRRMMNQNGPHHNQKYRNNSSGGFTPRNNRPPAQSYRPNYPNNNGGPPKTGGNTNNNNNHPSNNNNGNNNNTNPGPRTGSNTVPVTPKDKSTITCYECGTVGHYSNECPKKLAKTAPNTAAPALHIEGTRTTTTAASTT</sequence>
<protein>
    <recommendedName>
        <fullName evidence="3">CCHC-type domain-containing protein</fullName>
    </recommendedName>
</protein>
<dbReference type="Gene3D" id="4.10.60.10">
    <property type="entry name" value="Zinc finger, CCHC-type"/>
    <property type="match status" value="3"/>
</dbReference>
<feature type="compositionally biased region" description="Low complexity" evidence="2">
    <location>
        <begin position="220"/>
        <end position="234"/>
    </location>
</feature>
<feature type="region of interest" description="Disordered" evidence="2">
    <location>
        <begin position="1"/>
        <end position="37"/>
    </location>
</feature>
<feature type="compositionally biased region" description="Low complexity" evidence="2">
    <location>
        <begin position="894"/>
        <end position="938"/>
    </location>
</feature>
<evidence type="ECO:0000313" key="4">
    <source>
        <dbReference type="EMBL" id="KAK1691882.1"/>
    </source>
</evidence>
<dbReference type="PROSITE" id="PS50158">
    <property type="entry name" value="ZF_CCHC"/>
    <property type="match status" value="3"/>
</dbReference>
<feature type="domain" description="CCHC-type" evidence="3">
    <location>
        <begin position="314"/>
        <end position="329"/>
    </location>
</feature>
<evidence type="ECO:0000313" key="5">
    <source>
        <dbReference type="Proteomes" id="UP001231189"/>
    </source>
</evidence>
<feature type="domain" description="CCHC-type" evidence="3">
    <location>
        <begin position="951"/>
        <end position="966"/>
    </location>
</feature>
<feature type="compositionally biased region" description="Basic and acidic residues" evidence="2">
    <location>
        <begin position="623"/>
        <end position="640"/>
    </location>
</feature>
<dbReference type="InterPro" id="IPR001878">
    <property type="entry name" value="Znf_CCHC"/>
</dbReference>
<dbReference type="Pfam" id="PF03732">
    <property type="entry name" value="Retrotrans_gag"/>
    <property type="match status" value="1"/>
</dbReference>
<feature type="compositionally biased region" description="Polar residues" evidence="2">
    <location>
        <begin position="288"/>
        <end position="300"/>
    </location>
</feature>
<gene>
    <name evidence="4" type="ORF">QYE76_008579</name>
</gene>
<dbReference type="Proteomes" id="UP001231189">
    <property type="component" value="Unassembled WGS sequence"/>
</dbReference>
<evidence type="ECO:0000256" key="1">
    <source>
        <dbReference type="PROSITE-ProRule" id="PRU00047"/>
    </source>
</evidence>
<feature type="region of interest" description="Disordered" evidence="2">
    <location>
        <begin position="338"/>
        <end position="359"/>
    </location>
</feature>
<dbReference type="Pfam" id="PF00098">
    <property type="entry name" value="zf-CCHC"/>
    <property type="match status" value="3"/>
</dbReference>
<organism evidence="4 5">
    <name type="scientific">Lolium multiflorum</name>
    <name type="common">Italian ryegrass</name>
    <name type="synonym">Lolium perenne subsp. multiflorum</name>
    <dbReference type="NCBI Taxonomy" id="4521"/>
    <lineage>
        <taxon>Eukaryota</taxon>
        <taxon>Viridiplantae</taxon>
        <taxon>Streptophyta</taxon>
        <taxon>Embryophyta</taxon>
        <taxon>Tracheophyta</taxon>
        <taxon>Spermatophyta</taxon>
        <taxon>Magnoliopsida</taxon>
        <taxon>Liliopsida</taxon>
        <taxon>Poales</taxon>
        <taxon>Poaceae</taxon>
        <taxon>BOP clade</taxon>
        <taxon>Pooideae</taxon>
        <taxon>Poodae</taxon>
        <taxon>Poeae</taxon>
        <taxon>Poeae Chloroplast Group 2 (Poeae type)</taxon>
        <taxon>Loliodinae</taxon>
        <taxon>Loliinae</taxon>
        <taxon>Lolium</taxon>
    </lineage>
</organism>
<feature type="domain" description="CCHC-type" evidence="3">
    <location>
        <begin position="644"/>
        <end position="658"/>
    </location>
</feature>
<dbReference type="SUPFAM" id="SSF57756">
    <property type="entry name" value="Retrovirus zinc finger-like domains"/>
    <property type="match status" value="3"/>
</dbReference>